<dbReference type="SMART" id="SM00278">
    <property type="entry name" value="HhH1"/>
    <property type="match status" value="2"/>
</dbReference>
<dbReference type="Gene3D" id="1.10.8.10">
    <property type="entry name" value="DNA helicase RuvA subunit, C-terminal domain"/>
    <property type="match status" value="1"/>
</dbReference>
<protein>
    <recommendedName>
        <fullName evidence="6">Holliday junction branch migration complex subunit RuvA</fullName>
    </recommendedName>
</protein>
<dbReference type="AlphaFoldDB" id="A0A3D8J8Y9"/>
<dbReference type="SUPFAM" id="SSF46929">
    <property type="entry name" value="DNA helicase RuvA subunit, C-terminal domain"/>
    <property type="match status" value="1"/>
</dbReference>
<evidence type="ECO:0000256" key="5">
    <source>
        <dbReference type="ARBA" id="ARBA00023204"/>
    </source>
</evidence>
<dbReference type="Gene3D" id="2.40.50.140">
    <property type="entry name" value="Nucleic acid-binding proteins"/>
    <property type="match status" value="1"/>
</dbReference>
<dbReference type="GO" id="GO:0005524">
    <property type="term" value="F:ATP binding"/>
    <property type="evidence" value="ECO:0007669"/>
    <property type="project" value="InterPro"/>
</dbReference>
<dbReference type="InterPro" id="IPR003583">
    <property type="entry name" value="Hlx-hairpin-Hlx_DNA-bd_motif"/>
</dbReference>
<evidence type="ECO:0000313" key="8">
    <source>
        <dbReference type="EMBL" id="RDU73977.1"/>
    </source>
</evidence>
<comment type="function">
    <text evidence="6">The RuvA-RuvB-RuvC complex processes Holliday junction (HJ) DNA during genetic recombination and DNA repair, while the RuvA-RuvB complex plays an important role in the rescue of blocked DNA replication forks via replication fork reversal (RFR). RuvA specifically binds to HJ cruciform DNA, conferring on it an open structure. The RuvB hexamer acts as an ATP-dependent pump, pulling dsDNA into and through the RuvAB complex. HJ branch migration allows RuvC to scan DNA until it finds its consensus sequence, where it cleaves and resolves the cruciform DNA.</text>
</comment>
<dbReference type="InterPro" id="IPR036267">
    <property type="entry name" value="RuvA_C_sf"/>
</dbReference>
<dbReference type="GO" id="GO:0006310">
    <property type="term" value="P:DNA recombination"/>
    <property type="evidence" value="ECO:0007669"/>
    <property type="project" value="UniProtKB-UniRule"/>
</dbReference>
<keyword evidence="5 6" id="KW-0234">DNA repair</keyword>
<evidence type="ECO:0000256" key="3">
    <source>
        <dbReference type="ARBA" id="ARBA00023125"/>
    </source>
</evidence>
<keyword evidence="2 6" id="KW-0227">DNA damage</keyword>
<evidence type="ECO:0000256" key="4">
    <source>
        <dbReference type="ARBA" id="ARBA00023172"/>
    </source>
</evidence>
<dbReference type="NCBIfam" id="TIGR00084">
    <property type="entry name" value="ruvA"/>
    <property type="match status" value="1"/>
</dbReference>
<keyword evidence="4 6" id="KW-0233">DNA recombination</keyword>
<feature type="region of interest" description="Domain III" evidence="6">
    <location>
        <begin position="139"/>
        <end position="185"/>
    </location>
</feature>
<dbReference type="InterPro" id="IPR000085">
    <property type="entry name" value="RuvA"/>
</dbReference>
<comment type="domain">
    <text evidence="6">Has three domains with a flexible linker between the domains II and III and assumes an 'L' shape. Domain III is highly mobile and contacts RuvB.</text>
</comment>
<comment type="similarity">
    <text evidence="6">Belongs to the RuvA family.</text>
</comment>
<dbReference type="GO" id="GO:0048476">
    <property type="term" value="C:Holliday junction resolvase complex"/>
    <property type="evidence" value="ECO:0007669"/>
    <property type="project" value="UniProtKB-UniRule"/>
</dbReference>
<keyword evidence="3 6" id="KW-0238">DNA-binding</keyword>
<dbReference type="Proteomes" id="UP000256695">
    <property type="component" value="Unassembled WGS sequence"/>
</dbReference>
<comment type="caution">
    <text evidence="6">Lacks conserved residue(s) required for the propagation of feature annotation.</text>
</comment>
<dbReference type="RefSeq" id="WP_115578942.1">
    <property type="nucleotide sequence ID" value="NZ_NXLX01000007.1"/>
</dbReference>
<feature type="domain" description="Helix-hairpin-helix DNA-binding motif class 1" evidence="7">
    <location>
        <begin position="72"/>
        <end position="91"/>
    </location>
</feature>
<dbReference type="GO" id="GO:0000400">
    <property type="term" value="F:four-way junction DNA binding"/>
    <property type="evidence" value="ECO:0007669"/>
    <property type="project" value="UniProtKB-UniRule"/>
</dbReference>
<dbReference type="SUPFAM" id="SSF47781">
    <property type="entry name" value="RuvA domain 2-like"/>
    <property type="match status" value="1"/>
</dbReference>
<proteinExistence type="inferred from homology"/>
<evidence type="ECO:0000259" key="7">
    <source>
        <dbReference type="SMART" id="SM00278"/>
    </source>
</evidence>
<dbReference type="GO" id="GO:0006281">
    <property type="term" value="P:DNA repair"/>
    <property type="evidence" value="ECO:0007669"/>
    <property type="project" value="UniProtKB-UniRule"/>
</dbReference>
<dbReference type="Pfam" id="PF01330">
    <property type="entry name" value="RuvA_N"/>
    <property type="match status" value="1"/>
</dbReference>
<dbReference type="GO" id="GO:0005737">
    <property type="term" value="C:cytoplasm"/>
    <property type="evidence" value="ECO:0007669"/>
    <property type="project" value="UniProtKB-SubCell"/>
</dbReference>
<organism evidence="8 9">
    <name type="scientific">Helicobacter anseris</name>
    <dbReference type="NCBI Taxonomy" id="375926"/>
    <lineage>
        <taxon>Bacteria</taxon>
        <taxon>Pseudomonadati</taxon>
        <taxon>Campylobacterota</taxon>
        <taxon>Epsilonproteobacteria</taxon>
        <taxon>Campylobacterales</taxon>
        <taxon>Helicobacteraceae</taxon>
        <taxon>Helicobacter</taxon>
    </lineage>
</organism>
<dbReference type="EMBL" id="NXLX01000007">
    <property type="protein sequence ID" value="RDU73977.1"/>
    <property type="molecule type" value="Genomic_DNA"/>
</dbReference>
<dbReference type="Pfam" id="PF07499">
    <property type="entry name" value="RuvA_C"/>
    <property type="match status" value="1"/>
</dbReference>
<reference evidence="8 9" key="1">
    <citation type="submission" date="2018-04" db="EMBL/GenBank/DDBJ databases">
        <title>Novel Campyloabacter and Helicobacter Species and Strains.</title>
        <authorList>
            <person name="Mannion A.J."/>
            <person name="Shen Z."/>
            <person name="Fox J.G."/>
        </authorList>
    </citation>
    <scope>NUCLEOTIDE SEQUENCE [LARGE SCALE GENOMIC DNA]</scope>
    <source>
        <strain evidence="8 9">MIT 04-9362</strain>
    </source>
</reference>
<dbReference type="HAMAP" id="MF_00031">
    <property type="entry name" value="DNA_HJ_migration_RuvA"/>
    <property type="match status" value="1"/>
</dbReference>
<dbReference type="CDD" id="cd14332">
    <property type="entry name" value="UBA_RuvA_C"/>
    <property type="match status" value="1"/>
</dbReference>
<dbReference type="OrthoDB" id="5293449at2"/>
<accession>A0A3D8J8Y9</accession>
<feature type="domain" description="Helix-hairpin-helix DNA-binding motif class 1" evidence="7">
    <location>
        <begin position="107"/>
        <end position="126"/>
    </location>
</feature>
<keyword evidence="1 6" id="KW-0963">Cytoplasm</keyword>
<comment type="caution">
    <text evidence="8">The sequence shown here is derived from an EMBL/GenBank/DDBJ whole genome shotgun (WGS) entry which is preliminary data.</text>
</comment>
<comment type="subunit">
    <text evidence="6">Homotetramer. Forms an RuvA(8)-RuvB(12)-Holliday junction (HJ) complex. HJ DNA is sandwiched between 2 RuvA tetramers; dsDNA enters through RuvA and exits via RuvB. An RuvB hexamer assembles on each DNA strand where it exits the tetramer. Each RuvB hexamer is contacted by two RuvA subunits (via domain III) on 2 adjacent RuvB subunits; this complex drives branch migration. In the full resolvosome a probable DNA-RuvA(4)-RuvB(12)-RuvC(2) complex forms which resolves the HJ.</text>
</comment>
<dbReference type="InterPro" id="IPR011114">
    <property type="entry name" value="RuvA_C"/>
</dbReference>
<sequence>MFFAIRGKVFAIEPTRLLLDNSGVIYEIAISLTTYSALSNKDEVFVFLSEVIREDAYLLFGFSEELEKSLFDRLIKINGVGPKVALAILSTYQTKDFLDIIYNKDVASLQKVSGIGAKSAGKIMVDLSGFYVQSQEVKIEQKSHIEARMALESLGFKVSAIDKVLKDISSINTQEVIKEALRLLK</sequence>
<evidence type="ECO:0000313" key="9">
    <source>
        <dbReference type="Proteomes" id="UP000256695"/>
    </source>
</evidence>
<evidence type="ECO:0000256" key="1">
    <source>
        <dbReference type="ARBA" id="ARBA00022490"/>
    </source>
</evidence>
<evidence type="ECO:0000256" key="2">
    <source>
        <dbReference type="ARBA" id="ARBA00022763"/>
    </source>
</evidence>
<name>A0A3D8J8Y9_9HELI</name>
<dbReference type="InterPro" id="IPR013849">
    <property type="entry name" value="DNA_helicase_Holl-junc_RuvA_I"/>
</dbReference>
<dbReference type="GO" id="GO:0009379">
    <property type="term" value="C:Holliday junction helicase complex"/>
    <property type="evidence" value="ECO:0007669"/>
    <property type="project" value="InterPro"/>
</dbReference>
<evidence type="ECO:0000256" key="6">
    <source>
        <dbReference type="HAMAP-Rule" id="MF_00031"/>
    </source>
</evidence>
<dbReference type="InterPro" id="IPR012340">
    <property type="entry name" value="NA-bd_OB-fold"/>
</dbReference>
<keyword evidence="9" id="KW-1185">Reference proteome</keyword>
<dbReference type="InterPro" id="IPR010994">
    <property type="entry name" value="RuvA_2-like"/>
</dbReference>
<gene>
    <name evidence="6 8" type="primary">ruvA</name>
    <name evidence="8" type="ORF">CQA57_04000</name>
</gene>
<dbReference type="Pfam" id="PF14520">
    <property type="entry name" value="HHH_5"/>
    <property type="match status" value="1"/>
</dbReference>
<comment type="subcellular location">
    <subcellularLocation>
        <location evidence="6">Cytoplasm</location>
    </subcellularLocation>
</comment>
<dbReference type="SUPFAM" id="SSF50249">
    <property type="entry name" value="Nucleic acid-binding proteins"/>
    <property type="match status" value="1"/>
</dbReference>
<dbReference type="Gene3D" id="1.10.150.20">
    <property type="entry name" value="5' to 3' exonuclease, C-terminal subdomain"/>
    <property type="match status" value="1"/>
</dbReference>
<dbReference type="GO" id="GO:0009378">
    <property type="term" value="F:four-way junction helicase activity"/>
    <property type="evidence" value="ECO:0007669"/>
    <property type="project" value="InterPro"/>
</dbReference>